<keyword evidence="2" id="KW-0238">DNA-binding</keyword>
<dbReference type="InterPro" id="IPR011991">
    <property type="entry name" value="ArsR-like_HTH"/>
</dbReference>
<keyword evidence="3" id="KW-0804">Transcription</keyword>
<dbReference type="SUPFAM" id="SSF55781">
    <property type="entry name" value="GAF domain-like"/>
    <property type="match status" value="1"/>
</dbReference>
<dbReference type="Gene3D" id="3.30.450.40">
    <property type="match status" value="1"/>
</dbReference>
<dbReference type="InterPro" id="IPR014757">
    <property type="entry name" value="Tscrpt_reg_IclR_C"/>
</dbReference>
<keyword evidence="1" id="KW-0805">Transcription regulation</keyword>
<dbReference type="Pfam" id="PF01614">
    <property type="entry name" value="IclR_C"/>
    <property type="match status" value="1"/>
</dbReference>
<dbReference type="EMBL" id="LN829119">
    <property type="protein sequence ID" value="CPR21938.1"/>
    <property type="molecule type" value="Genomic_DNA"/>
</dbReference>
<evidence type="ECO:0000256" key="3">
    <source>
        <dbReference type="ARBA" id="ARBA00023163"/>
    </source>
</evidence>
<dbReference type="GO" id="GO:0003677">
    <property type="term" value="F:DNA binding"/>
    <property type="evidence" value="ECO:0007669"/>
    <property type="project" value="UniProtKB-KW"/>
</dbReference>
<evidence type="ECO:0000256" key="2">
    <source>
        <dbReference type="ARBA" id="ARBA00023125"/>
    </source>
</evidence>
<dbReference type="Gene3D" id="1.10.10.10">
    <property type="entry name" value="Winged helix-like DNA-binding domain superfamily/Winged helix DNA-binding domain"/>
    <property type="match status" value="1"/>
</dbReference>
<dbReference type="InterPro" id="IPR036388">
    <property type="entry name" value="WH-like_DNA-bd_sf"/>
</dbReference>
<evidence type="ECO:0000259" key="5">
    <source>
        <dbReference type="PROSITE" id="PS51078"/>
    </source>
</evidence>
<dbReference type="Proteomes" id="UP000033187">
    <property type="component" value="Chromosome 1"/>
</dbReference>
<accession>A0A0D6JJ06</accession>
<organism evidence="6 7">
    <name type="scientific">Candidatus Filomicrobium marinum</name>
    <dbReference type="NCBI Taxonomy" id="1608628"/>
    <lineage>
        <taxon>Bacteria</taxon>
        <taxon>Pseudomonadati</taxon>
        <taxon>Pseudomonadota</taxon>
        <taxon>Alphaproteobacteria</taxon>
        <taxon>Hyphomicrobiales</taxon>
        <taxon>Hyphomicrobiaceae</taxon>
        <taxon>Filomicrobium</taxon>
    </lineage>
</organism>
<dbReference type="SUPFAM" id="SSF46785">
    <property type="entry name" value="Winged helix' DNA-binding domain"/>
    <property type="match status" value="1"/>
</dbReference>
<name>A0A0D6JJ06_9HYPH</name>
<dbReference type="PANTHER" id="PTHR30136">
    <property type="entry name" value="HELIX-TURN-HELIX TRANSCRIPTIONAL REGULATOR, ICLR FAMILY"/>
    <property type="match status" value="1"/>
</dbReference>
<dbReference type="SMART" id="SM00346">
    <property type="entry name" value="HTH_ICLR"/>
    <property type="match status" value="1"/>
</dbReference>
<dbReference type="InterPro" id="IPR029016">
    <property type="entry name" value="GAF-like_dom_sf"/>
</dbReference>
<evidence type="ECO:0000259" key="4">
    <source>
        <dbReference type="PROSITE" id="PS51077"/>
    </source>
</evidence>
<feature type="domain" description="IclR-ED" evidence="5">
    <location>
        <begin position="61"/>
        <end position="243"/>
    </location>
</feature>
<dbReference type="GO" id="GO:0045892">
    <property type="term" value="P:negative regulation of DNA-templated transcription"/>
    <property type="evidence" value="ECO:0007669"/>
    <property type="project" value="TreeGrafter"/>
</dbReference>
<dbReference type="GO" id="GO:0003700">
    <property type="term" value="F:DNA-binding transcription factor activity"/>
    <property type="evidence" value="ECO:0007669"/>
    <property type="project" value="TreeGrafter"/>
</dbReference>
<dbReference type="InterPro" id="IPR005471">
    <property type="entry name" value="Tscrpt_reg_IclR_N"/>
</dbReference>
<feature type="domain" description="HTH iclR-type" evidence="4">
    <location>
        <begin position="1"/>
        <end position="60"/>
    </location>
</feature>
<dbReference type="PROSITE" id="PS51077">
    <property type="entry name" value="HTH_ICLR"/>
    <property type="match status" value="1"/>
</dbReference>
<proteinExistence type="predicted"/>
<reference evidence="7" key="1">
    <citation type="submission" date="2015-02" db="EMBL/GenBank/DDBJ databases">
        <authorList>
            <person name="Chooi Y.-H."/>
        </authorList>
    </citation>
    <scope>NUCLEOTIDE SEQUENCE [LARGE SCALE GENOMIC DNA]</scope>
    <source>
        <strain evidence="7">strain Y</strain>
    </source>
</reference>
<dbReference type="PANTHER" id="PTHR30136:SF35">
    <property type="entry name" value="HTH-TYPE TRANSCRIPTIONAL REGULATOR RV1719"/>
    <property type="match status" value="1"/>
</dbReference>
<evidence type="ECO:0000313" key="7">
    <source>
        <dbReference type="Proteomes" id="UP000033187"/>
    </source>
</evidence>
<sequence>MLRAMSVISAVAENEGTLSVAEIAAKIGLPKPTVHRMCQQLEAAGYLLRDIDSRHYGVGHRLWHLGLEVVNAGMKPERRAILQKLVNEIGETCNLSMRIHDQSIYIDRVESRWPLRMHLEPGSMVPLHCTASGKLFLSDMNRARRQKLLSVTQLPTHTPRTITDLDAMEREIELIRKRGYSIDDEEFLEGLVALAVPVRNKQGRVVAGIACHGPTARLTLDQILSFLPSLRNAAADLEDTLPTDDADKDDV</sequence>
<evidence type="ECO:0000313" key="6">
    <source>
        <dbReference type="EMBL" id="CPR21938.1"/>
    </source>
</evidence>
<dbReference type="CDD" id="cd00090">
    <property type="entry name" value="HTH_ARSR"/>
    <property type="match status" value="1"/>
</dbReference>
<dbReference type="InterPro" id="IPR050707">
    <property type="entry name" value="HTH_MetabolicPath_Reg"/>
</dbReference>
<dbReference type="PROSITE" id="PS51078">
    <property type="entry name" value="ICLR_ED"/>
    <property type="match status" value="1"/>
</dbReference>
<evidence type="ECO:0000256" key="1">
    <source>
        <dbReference type="ARBA" id="ARBA00023015"/>
    </source>
</evidence>
<gene>
    <name evidence="6" type="primary">sauR</name>
    <name evidence="6" type="ORF">YBN1229_v1_3371</name>
</gene>
<dbReference type="AlphaFoldDB" id="A0A0D6JJ06"/>
<keyword evidence="7" id="KW-1185">Reference proteome</keyword>
<dbReference type="KEGG" id="fil:BN1229_v1_2546"/>
<protein>
    <submittedName>
        <fullName evidence="6">Putative transcriptional regulator SauR</fullName>
    </submittedName>
</protein>
<dbReference type="Pfam" id="PF09339">
    <property type="entry name" value="HTH_IclR"/>
    <property type="match status" value="1"/>
</dbReference>
<dbReference type="KEGG" id="fiy:BN1229_v1_3371"/>
<dbReference type="RefSeq" id="WP_160298722.1">
    <property type="nucleotide sequence ID" value="NZ_LN829119.1"/>
</dbReference>
<dbReference type="InterPro" id="IPR036390">
    <property type="entry name" value="WH_DNA-bd_sf"/>
</dbReference>